<evidence type="ECO:0000256" key="10">
    <source>
        <dbReference type="ARBA" id="ARBA00023004"/>
    </source>
</evidence>
<dbReference type="Gene3D" id="3.30.390.50">
    <property type="entry name" value="CO dehydrogenase flavoprotein, C-terminal domain"/>
    <property type="match status" value="2"/>
</dbReference>
<evidence type="ECO:0000256" key="14">
    <source>
        <dbReference type="PIRSR" id="PIRSR000127-1"/>
    </source>
</evidence>
<evidence type="ECO:0000256" key="2">
    <source>
        <dbReference type="ARBA" id="ARBA00004275"/>
    </source>
</evidence>
<feature type="binding site" evidence="15">
    <location>
        <position position="646"/>
    </location>
    <ligand>
        <name>FAD</name>
        <dbReference type="ChEBI" id="CHEBI:57692"/>
    </ligand>
</feature>
<dbReference type="Pfam" id="PF03450">
    <property type="entry name" value="CO_deh_flav_C"/>
    <property type="match status" value="1"/>
</dbReference>
<proteinExistence type="inferred from homology"/>
<feature type="binding site" evidence="15">
    <location>
        <position position="583"/>
    </location>
    <ligand>
        <name>FAD</name>
        <dbReference type="ChEBI" id="CHEBI:57692"/>
    </ligand>
</feature>
<gene>
    <name evidence="20" type="primary">Xdh-L1</name>
    <name evidence="20" type="ORF">Hamer_G003788</name>
</gene>
<dbReference type="FunFam" id="3.30.43.10:FF:000001">
    <property type="entry name" value="Xanthine dehydrogenase/oxidase"/>
    <property type="match status" value="1"/>
</dbReference>
<dbReference type="PANTHER" id="PTHR45444">
    <property type="entry name" value="XANTHINE DEHYDROGENASE"/>
    <property type="match status" value="1"/>
</dbReference>
<accession>A0A8J5TNB8</accession>
<evidence type="ECO:0000256" key="1">
    <source>
        <dbReference type="ARBA" id="ARBA00001974"/>
    </source>
</evidence>
<keyword evidence="9" id="KW-0560">Oxidoreductase</keyword>
<keyword evidence="4 16" id="KW-0500">Molybdenum</keyword>
<dbReference type="FunFam" id="3.30.465.10:FF:000004">
    <property type="entry name" value="Xanthine dehydrogenase/oxidase"/>
    <property type="match status" value="1"/>
</dbReference>
<feature type="binding site" evidence="16">
    <location>
        <position position="1007"/>
    </location>
    <ligand>
        <name>Mo-molybdopterin</name>
        <dbReference type="ChEBI" id="CHEBI:71302"/>
    </ligand>
    <ligandPart>
        <name>Mo</name>
        <dbReference type="ChEBI" id="CHEBI:28685"/>
    </ligandPart>
</feature>
<dbReference type="SUPFAM" id="SSF54665">
    <property type="entry name" value="CO dehydrogenase molybdoprotein N-domain-like"/>
    <property type="match status" value="1"/>
</dbReference>
<dbReference type="SMART" id="SM01092">
    <property type="entry name" value="CO_deh_flav_C"/>
    <property type="match status" value="1"/>
</dbReference>
<dbReference type="InterPro" id="IPR002888">
    <property type="entry name" value="2Fe-2S-bd"/>
</dbReference>
<dbReference type="Pfam" id="PF02738">
    <property type="entry name" value="MoCoBD_1"/>
    <property type="match status" value="1"/>
</dbReference>
<evidence type="ECO:0000256" key="4">
    <source>
        <dbReference type="ARBA" id="ARBA00022505"/>
    </source>
</evidence>
<feature type="binding site" evidence="16">
    <location>
        <position position="204"/>
    </location>
    <ligand>
        <name>[2Fe-2S] cluster</name>
        <dbReference type="ChEBI" id="CHEBI:190135"/>
        <label>2</label>
    </ligand>
</feature>
<dbReference type="Pfam" id="PF00111">
    <property type="entry name" value="Fer2"/>
    <property type="match status" value="1"/>
</dbReference>
<dbReference type="SUPFAM" id="SSF56003">
    <property type="entry name" value="Molybdenum cofactor-binding domain"/>
    <property type="match status" value="1"/>
</dbReference>
<feature type="binding site" evidence="16">
    <location>
        <position position="164"/>
    </location>
    <ligand>
        <name>[2Fe-2S] cluster</name>
        <dbReference type="ChEBI" id="CHEBI:190135"/>
        <label>1</label>
    </ligand>
</feature>
<dbReference type="Gene3D" id="3.30.465.10">
    <property type="match status" value="1"/>
</dbReference>
<feature type="binding site" evidence="16">
    <location>
        <position position="142"/>
    </location>
    <ligand>
        <name>[2Fe-2S] cluster</name>
        <dbReference type="ChEBI" id="CHEBI:190135"/>
        <label>1</label>
    </ligand>
</feature>
<reference evidence="20" key="1">
    <citation type="journal article" date="2021" name="Sci. Adv.">
        <title>The American lobster genome reveals insights on longevity, neural, and immune adaptations.</title>
        <authorList>
            <person name="Polinski J.M."/>
            <person name="Zimin A.V."/>
            <person name="Clark K.F."/>
            <person name="Kohn A.B."/>
            <person name="Sadowski N."/>
            <person name="Timp W."/>
            <person name="Ptitsyn A."/>
            <person name="Khanna P."/>
            <person name="Romanova D.Y."/>
            <person name="Williams P."/>
            <person name="Greenwood S.J."/>
            <person name="Moroz L.L."/>
            <person name="Walt D.R."/>
            <person name="Bodnar A.G."/>
        </authorList>
    </citation>
    <scope>NUCLEOTIDE SEQUENCE</scope>
    <source>
        <strain evidence="20">GMGI-L3</strain>
    </source>
</reference>
<keyword evidence="8 15" id="KW-0274">FAD</keyword>
<keyword evidence="6 16" id="KW-0001">2Fe-2S</keyword>
<dbReference type="FunFam" id="3.10.20.30:FF:000015">
    <property type="entry name" value="Aldehyde oxidase 1"/>
    <property type="match status" value="1"/>
</dbReference>
<evidence type="ECO:0000256" key="12">
    <source>
        <dbReference type="ARBA" id="ARBA00023140"/>
    </source>
</evidence>
<comment type="cofactor">
    <cofactor evidence="13">
        <name>[2Fe-2S] cluster</name>
        <dbReference type="ChEBI" id="CHEBI:190135"/>
    </cofactor>
</comment>
<dbReference type="GO" id="GO:0051537">
    <property type="term" value="F:2 iron, 2 sulfur cluster binding"/>
    <property type="evidence" value="ECO:0007669"/>
    <property type="project" value="UniProtKB-KW"/>
</dbReference>
<dbReference type="GO" id="GO:0071949">
    <property type="term" value="F:FAD binding"/>
    <property type="evidence" value="ECO:0007669"/>
    <property type="project" value="InterPro"/>
</dbReference>
<dbReference type="InterPro" id="IPR012675">
    <property type="entry name" value="Beta-grasp_dom_sf"/>
</dbReference>
<feature type="binding site" evidence="15">
    <location>
        <begin position="480"/>
        <end position="487"/>
    </location>
    <ligand>
        <name>FAD</name>
        <dbReference type="ChEBI" id="CHEBI:57692"/>
    </ligand>
</feature>
<feature type="binding site" evidence="16">
    <location>
        <position position="239"/>
    </location>
    <ligand>
        <name>[2Fe-2S] cluster</name>
        <dbReference type="ChEBI" id="CHEBI:190135"/>
        <label>2</label>
    </ligand>
</feature>
<protein>
    <submittedName>
        <fullName evidence="20">Xanthine dehydrogenase/oxidase-like 1</fullName>
    </submittedName>
</protein>
<feature type="binding site" evidence="16">
    <location>
        <position position="241"/>
    </location>
    <ligand>
        <name>[2Fe-2S] cluster</name>
        <dbReference type="ChEBI" id="CHEBI:190135"/>
        <label>2</label>
    </ligand>
</feature>
<name>A0A8J5TNB8_HOMAM</name>
<dbReference type="SUPFAM" id="SSF56176">
    <property type="entry name" value="FAD-binding/transporter-associated domain-like"/>
    <property type="match status" value="1"/>
</dbReference>
<dbReference type="InterPro" id="IPR016169">
    <property type="entry name" value="FAD-bd_PCMH_sub2"/>
</dbReference>
<evidence type="ECO:0000256" key="11">
    <source>
        <dbReference type="ARBA" id="ARBA00023014"/>
    </source>
</evidence>
<evidence type="ECO:0000256" key="15">
    <source>
        <dbReference type="PIRSR" id="PIRSR000127-2"/>
    </source>
</evidence>
<dbReference type="InterPro" id="IPR005107">
    <property type="entry name" value="CO_DH_flav_C"/>
</dbReference>
<feature type="binding site" evidence="15">
    <location>
        <position position="1123"/>
    </location>
    <ligand>
        <name>substrate</name>
    </ligand>
</feature>
<keyword evidence="12" id="KW-0576">Peroxisome</keyword>
<dbReference type="Gene3D" id="3.30.43.10">
    <property type="entry name" value="Uridine Diphospho-n-acetylenolpyruvylglucosamine Reductase, domain 2"/>
    <property type="match status" value="1"/>
</dbReference>
<dbReference type="Gene3D" id="3.10.20.30">
    <property type="match status" value="1"/>
</dbReference>
<evidence type="ECO:0000256" key="16">
    <source>
        <dbReference type="PIRSR" id="PIRSR000127-3"/>
    </source>
</evidence>
<feature type="binding site" evidence="16">
    <location>
        <position position="1287"/>
    </location>
    <ligand>
        <name>Mo-molybdopterin</name>
        <dbReference type="ChEBI" id="CHEBI:71302"/>
    </ligand>
    <ligandPart>
        <name>Mo</name>
        <dbReference type="ChEBI" id="CHEBI:28685"/>
    </ligandPart>
</feature>
<evidence type="ECO:0000256" key="5">
    <source>
        <dbReference type="ARBA" id="ARBA00022630"/>
    </source>
</evidence>
<feature type="binding site" evidence="16">
    <location>
        <position position="139"/>
    </location>
    <ligand>
        <name>[2Fe-2S] cluster</name>
        <dbReference type="ChEBI" id="CHEBI:190135"/>
        <label>1</label>
    </ligand>
</feature>
<dbReference type="InterPro" id="IPR008274">
    <property type="entry name" value="AldOxase/xan_DH_MoCoBD1"/>
</dbReference>
<dbReference type="PROSITE" id="PS51085">
    <property type="entry name" value="2FE2S_FER_2"/>
    <property type="match status" value="1"/>
</dbReference>
<comment type="cofactor">
    <cofactor evidence="16">
        <name>Mo-molybdopterin</name>
        <dbReference type="ChEBI" id="CHEBI:71302"/>
    </cofactor>
    <text evidence="16">Binds 1 Mo-molybdopterin (Mo-MPT) cofactor per subunit.</text>
</comment>
<dbReference type="CDD" id="cd00207">
    <property type="entry name" value="fer2"/>
    <property type="match status" value="1"/>
</dbReference>
<dbReference type="PROSITE" id="PS51387">
    <property type="entry name" value="FAD_PCMH"/>
    <property type="match status" value="1"/>
</dbReference>
<evidence type="ECO:0000313" key="20">
    <source>
        <dbReference type="EMBL" id="KAG7178035.1"/>
    </source>
</evidence>
<feature type="binding site" evidence="16">
    <location>
        <position position="207"/>
    </location>
    <ligand>
        <name>[2Fe-2S] cluster</name>
        <dbReference type="ChEBI" id="CHEBI:190135"/>
        <label>2</label>
    </ligand>
</feature>
<evidence type="ECO:0000259" key="19">
    <source>
        <dbReference type="PROSITE" id="PS51387"/>
    </source>
</evidence>
<dbReference type="Pfam" id="PF20256">
    <property type="entry name" value="MoCoBD_2"/>
    <property type="match status" value="1"/>
</dbReference>
<feature type="domain" description="FAD-binding PCMH-type" evidence="19">
    <location>
        <begin position="452"/>
        <end position="638"/>
    </location>
</feature>
<dbReference type="InterPro" id="IPR016167">
    <property type="entry name" value="FAD-bd_PCMH_sub1"/>
</dbReference>
<dbReference type="FunFam" id="3.30.365.10:FF:000004">
    <property type="entry name" value="Xanthine dehydrogenase oxidase"/>
    <property type="match status" value="1"/>
</dbReference>
<dbReference type="Pfam" id="PF01799">
    <property type="entry name" value="Fer2_2"/>
    <property type="match status" value="1"/>
</dbReference>
<evidence type="ECO:0000256" key="13">
    <source>
        <dbReference type="ARBA" id="ARBA00034078"/>
    </source>
</evidence>
<evidence type="ECO:0000256" key="3">
    <source>
        <dbReference type="ARBA" id="ARBA00006849"/>
    </source>
</evidence>
<comment type="similarity">
    <text evidence="3">Belongs to the xanthine dehydrogenase family.</text>
</comment>
<evidence type="ECO:0000256" key="17">
    <source>
        <dbReference type="SAM" id="MobiDB-lite"/>
    </source>
</evidence>
<dbReference type="Gene3D" id="3.90.1170.50">
    <property type="entry name" value="Aldehyde oxidase/xanthine dehydrogenase, a/b hammerhead"/>
    <property type="match status" value="1"/>
</dbReference>
<dbReference type="InterPro" id="IPR037165">
    <property type="entry name" value="AldOxase/xan_DH_Mopterin-bd_sf"/>
</dbReference>
<dbReference type="GO" id="GO:0005506">
    <property type="term" value="F:iron ion binding"/>
    <property type="evidence" value="ECO:0007669"/>
    <property type="project" value="InterPro"/>
</dbReference>
<dbReference type="SMART" id="SM01008">
    <property type="entry name" value="Ald_Xan_dh_C"/>
    <property type="match status" value="1"/>
</dbReference>
<feature type="region of interest" description="Disordered" evidence="17">
    <location>
        <begin position="388"/>
        <end position="427"/>
    </location>
</feature>
<feature type="region of interest" description="Disordered" evidence="17">
    <location>
        <begin position="1"/>
        <end position="84"/>
    </location>
</feature>
<dbReference type="PANTHER" id="PTHR45444:SF3">
    <property type="entry name" value="XANTHINE DEHYDROGENASE"/>
    <property type="match status" value="1"/>
</dbReference>
<feature type="domain" description="2Fe-2S ferredoxin-type" evidence="18">
    <location>
        <begin position="94"/>
        <end position="182"/>
    </location>
</feature>
<dbReference type="SUPFAM" id="SSF55447">
    <property type="entry name" value="CO dehydrogenase flavoprotein C-terminal domain-like"/>
    <property type="match status" value="1"/>
</dbReference>
<dbReference type="GO" id="GO:0005777">
    <property type="term" value="C:peroxisome"/>
    <property type="evidence" value="ECO:0007669"/>
    <property type="project" value="UniProtKB-SubCell"/>
</dbReference>
<dbReference type="InterPro" id="IPR036884">
    <property type="entry name" value="2Fe-2S-bd_dom_sf"/>
</dbReference>
<comment type="cofactor">
    <cofactor evidence="1 15">
        <name>FAD</name>
        <dbReference type="ChEBI" id="CHEBI:57692"/>
    </cofactor>
</comment>
<dbReference type="PIRSF" id="PIRSF000127">
    <property type="entry name" value="Xanthine_DH"/>
    <property type="match status" value="1"/>
</dbReference>
<dbReference type="EMBL" id="JAHLQT010000697">
    <property type="protein sequence ID" value="KAG7178035.1"/>
    <property type="molecule type" value="Genomic_DNA"/>
</dbReference>
<dbReference type="Gene3D" id="3.30.365.10">
    <property type="entry name" value="Aldehyde oxidase/xanthine dehydrogenase, molybdopterin binding domain"/>
    <property type="match status" value="4"/>
</dbReference>
<evidence type="ECO:0000256" key="8">
    <source>
        <dbReference type="ARBA" id="ARBA00022827"/>
    </source>
</evidence>
<dbReference type="SUPFAM" id="SSF47741">
    <property type="entry name" value="CO dehydrogenase ISP C-domain like"/>
    <property type="match status" value="1"/>
</dbReference>
<dbReference type="Pfam" id="PF01315">
    <property type="entry name" value="Ald_Xan_dh_C"/>
    <property type="match status" value="1"/>
</dbReference>
<dbReference type="InterPro" id="IPR016166">
    <property type="entry name" value="FAD-bd_PCMH"/>
</dbReference>
<dbReference type="FunFam" id="3.90.1170.50:FF:000001">
    <property type="entry name" value="Aldehyde oxidase 1"/>
    <property type="match status" value="1"/>
</dbReference>
<organism evidence="20 21">
    <name type="scientific">Homarus americanus</name>
    <name type="common">American lobster</name>
    <dbReference type="NCBI Taxonomy" id="6706"/>
    <lineage>
        <taxon>Eukaryota</taxon>
        <taxon>Metazoa</taxon>
        <taxon>Ecdysozoa</taxon>
        <taxon>Arthropoda</taxon>
        <taxon>Crustacea</taxon>
        <taxon>Multicrustacea</taxon>
        <taxon>Malacostraca</taxon>
        <taxon>Eumalacostraca</taxon>
        <taxon>Eucarida</taxon>
        <taxon>Decapoda</taxon>
        <taxon>Pleocyemata</taxon>
        <taxon>Astacidea</taxon>
        <taxon>Nephropoidea</taxon>
        <taxon>Nephropidae</taxon>
        <taxon>Homarus</taxon>
    </lineage>
</organism>
<keyword evidence="7 16" id="KW-0479">Metal-binding</keyword>
<evidence type="ECO:0000259" key="18">
    <source>
        <dbReference type="PROSITE" id="PS51085"/>
    </source>
</evidence>
<evidence type="ECO:0000256" key="9">
    <source>
        <dbReference type="ARBA" id="ARBA00023002"/>
    </source>
</evidence>
<feature type="compositionally biased region" description="Gly residues" evidence="17">
    <location>
        <begin position="23"/>
        <end position="60"/>
    </location>
</feature>
<evidence type="ECO:0000256" key="7">
    <source>
        <dbReference type="ARBA" id="ARBA00022723"/>
    </source>
</evidence>
<comment type="cofactor">
    <cofactor evidence="16">
        <name>[2Fe-2S] cluster</name>
        <dbReference type="ChEBI" id="CHEBI:190135"/>
    </cofactor>
    <text evidence="16">Binds 2 [2Fe-2S] clusters.</text>
</comment>
<feature type="compositionally biased region" description="Polar residues" evidence="17">
    <location>
        <begin position="388"/>
        <end position="397"/>
    </location>
</feature>
<dbReference type="Pfam" id="PF00941">
    <property type="entry name" value="FAD_binding_5"/>
    <property type="match status" value="1"/>
</dbReference>
<feature type="active site" description="Proton acceptor" evidence="14">
    <location>
        <position position="1470"/>
    </location>
</feature>
<keyword evidence="10 16" id="KW-0408">Iron</keyword>
<feature type="binding site" evidence="15">
    <location>
        <position position="1011"/>
    </location>
    <ligand>
        <name>substrate</name>
    </ligand>
</feature>
<evidence type="ECO:0000256" key="6">
    <source>
        <dbReference type="ARBA" id="ARBA00022714"/>
    </source>
</evidence>
<dbReference type="PROSITE" id="PS00197">
    <property type="entry name" value="2FE2S_FER_1"/>
    <property type="match status" value="1"/>
</dbReference>
<keyword evidence="5" id="KW-0285">Flavoprotein</keyword>
<sequence>MVVEGQLMVVVERSADSGSGRSADGGSGRSADGGSGGSADGGSGRSADGGSGRSADGGSGRSADSGSGRSADSGSGRSADSGGSEEIRCLNVSTKVIFFVNGRKLIEDQVDPECTLVCYLRDKSVRLTGTKVACGEGGCGACTVMLSCYHHDRHTVSHFCVNACLMPVAAVHGMAVTTVEGVGTLRTRLHVVQEKLAKAHGSQCGYCTPGMVMAVYTLLRNNPVPSLDDLHHYLTGNLCRCTGYRPILDGLASLTTNSFPLPPCGNTNCCRFKSPPTEKEERDKKRENLTNREITTNECDVERYGLCVDEEFKTSRCDPREAVKPNVSFETHVHVSQEGLQMTGNDVGCFERITGGDGNDKTDSETKCLIERDNFVIDSCPDSSTLKINGDNDNMSPKVNGKVNGSLKTNGNINNTGRLDSTPPRRYDPTQEVIFPPELKVSDDLDRQTLMFQGPRVTYWRPTSFTHLVTLKHHHPHAKIIVGNTEVGVEVRFKNQLYRVLINPSKVPELTSVVVQGSGVVFGASVTLTAVYDVLRQQVKTQPEHKTRTFSAILEMLNWFAGKQIRNVASLGGNIMTSSPISDLNPILLAGGASLNFTSLQGGERRVVMDDKFFTGYRRNAVRPTEVLVSVHVPFTCQEEHIQSYKQSRRRDDDIAIVNAAMKVRMIPHTTTVHHLSLVFGGMAATTVIAPNTMKLLLEDLPLDPSAPGGMVEYRQALTLSFFFKFYLSVRRWLSECVPAQVDPLTEDQLTAIRLYHRPATSTSQTFQQVPEDQKEHDLVGRPVVHTSAYKQTTGEAVYVDDLPRLENELHAALVISSRAHAKILSIDETHALELEGVEAFFCARDLPGEMNVTGVATMDDQVFAKEKVECVGQVVGVVVARDHARARQAASLVRICYQDLSPPIITIEDAIKEESWWGPWTIRRGSMEDGFNMATNTLEGEMRIGGQEHFYMETNSHIAVPKGEDGELEMFSSTQNPSGTQQLVAKALGLQANRVVVRVKRLGGGFGGKETRTSVVSVPVAVAAARLNRPVRIWLERHEDTLVTGGRHPFLCRWKVGFTPDGRLTALQAHIYVNAGCTLDLSTFLVQKALFTFDNAYNIQNMCVTGYACKTNLPSNTAFRGFGAPQAVMFIEDIISQVAAFLKMDPVQIQERNMYQAGNKTIVGYRLDHCTITRCWRQVMDTSLVHVLKASVQKFNRENTYRKQGLAVTPAQFGIAFERFFNQAGALVHIYTDGSILLTHGGIEMGQGLHTKMIQIASRVLGVSAENIYLSETATDKVPNTTATAASVSTDLLGMAVMKACNELVSRLQPYVNKDPAGTWKDWVNAAYFDQVSLSATGFYKNPCIIDFDFETMTGRPFNYYAAGAAVTKVEVDCLTGDHTILRTDIVMDVGNSLNPAVDIGQVEGAFVQGTGLVTMEELCYSPEGVLLTRGPGAYKIPGFQDIPCEFHVSLLKDSPNPQAVFSSKGVGEPPLLLAASVFQSIKAAVGAARQDHHLDPVFRLDSPATAERIRLACQDPLIHKVKLPTHKTTKPWSVTV</sequence>
<feature type="compositionally biased region" description="Polar residues" evidence="17">
    <location>
        <begin position="406"/>
        <end position="419"/>
    </location>
</feature>
<feature type="binding site" evidence="16">
    <location>
        <position position="976"/>
    </location>
    <ligand>
        <name>Mo-molybdopterin</name>
        <dbReference type="ChEBI" id="CHEBI:71302"/>
    </ligand>
    <ligandPart>
        <name>Mo</name>
        <dbReference type="ChEBI" id="CHEBI:28685"/>
    </ligandPart>
</feature>
<feature type="binding site" evidence="15">
    <location>
        <begin position="570"/>
        <end position="574"/>
    </location>
    <ligand>
        <name>FAD</name>
        <dbReference type="ChEBI" id="CHEBI:57692"/>
    </ligand>
</feature>
<dbReference type="GO" id="GO:0016491">
    <property type="term" value="F:oxidoreductase activity"/>
    <property type="evidence" value="ECO:0007669"/>
    <property type="project" value="UniProtKB-KW"/>
</dbReference>
<feature type="binding site" evidence="15">
    <location>
        <position position="560"/>
    </location>
    <ligand>
        <name>FAD</name>
        <dbReference type="ChEBI" id="CHEBI:57692"/>
    </ligand>
</feature>
<keyword evidence="11 16" id="KW-0411">Iron-sulfur</keyword>
<comment type="caution">
    <text evidence="20">The sequence shown here is derived from an EMBL/GenBank/DDBJ whole genome shotgun (WGS) entry which is preliminary data.</text>
</comment>
<dbReference type="FunFam" id="3.30.365.10:FF:000003">
    <property type="entry name" value="Aldehyde oxidase 1"/>
    <property type="match status" value="1"/>
</dbReference>
<dbReference type="InterPro" id="IPR000674">
    <property type="entry name" value="Ald_Oxase/Xan_DH_a/b"/>
</dbReference>
<dbReference type="SUPFAM" id="SSF54292">
    <property type="entry name" value="2Fe-2S ferredoxin-like"/>
    <property type="match status" value="1"/>
</dbReference>
<dbReference type="InterPro" id="IPR002346">
    <property type="entry name" value="Mopterin_DH_FAD-bd"/>
</dbReference>
<dbReference type="InterPro" id="IPR016208">
    <property type="entry name" value="Ald_Oxase/xanthine_DH-like"/>
</dbReference>
<feature type="binding site" evidence="16">
    <location>
        <position position="1121"/>
    </location>
    <ligand>
        <name>Mo-molybdopterin</name>
        <dbReference type="ChEBI" id="CHEBI:71302"/>
    </ligand>
    <ligandPart>
        <name>Mo</name>
        <dbReference type="ChEBI" id="CHEBI:28685"/>
    </ligandPart>
</feature>
<evidence type="ECO:0000313" key="21">
    <source>
        <dbReference type="Proteomes" id="UP000747542"/>
    </source>
</evidence>
<dbReference type="InterPro" id="IPR036683">
    <property type="entry name" value="CO_DH_flav_C_dom_sf"/>
</dbReference>
<dbReference type="InterPro" id="IPR006058">
    <property type="entry name" value="2Fe2S_fd_BS"/>
</dbReference>
<feature type="binding site" evidence="15">
    <location>
        <position position="628"/>
    </location>
    <ligand>
        <name>FAD</name>
        <dbReference type="ChEBI" id="CHEBI:57692"/>
    </ligand>
</feature>
<dbReference type="Proteomes" id="UP000747542">
    <property type="component" value="Unassembled WGS sequence"/>
</dbReference>
<dbReference type="InterPro" id="IPR036318">
    <property type="entry name" value="FAD-bd_PCMH-like_sf"/>
</dbReference>
<keyword evidence="21" id="KW-1185">Reference proteome</keyword>
<dbReference type="InterPro" id="IPR001041">
    <property type="entry name" value="2Fe-2S_ferredoxin-type"/>
</dbReference>
<dbReference type="InterPro" id="IPR036010">
    <property type="entry name" value="2Fe-2S_ferredoxin-like_sf"/>
</dbReference>
<dbReference type="Gene3D" id="1.10.150.120">
    <property type="entry name" value="[2Fe-2S]-binding domain"/>
    <property type="match status" value="1"/>
</dbReference>
<dbReference type="FunFam" id="3.30.365.10:FF:000001">
    <property type="entry name" value="Xanthine dehydrogenase oxidase"/>
    <property type="match status" value="1"/>
</dbReference>
<comment type="subcellular location">
    <subcellularLocation>
        <location evidence="2">Peroxisome</location>
    </subcellularLocation>
</comment>
<dbReference type="InterPro" id="IPR046867">
    <property type="entry name" value="AldOxase/xan_DH_MoCoBD2"/>
</dbReference>
<feature type="binding site" evidence="16">
    <location>
        <position position="134"/>
    </location>
    <ligand>
        <name>[2Fe-2S] cluster</name>
        <dbReference type="ChEBI" id="CHEBI:190135"/>
        <label>1</label>
    </ligand>
</feature>
<feature type="compositionally biased region" description="Low complexity" evidence="17">
    <location>
        <begin position="61"/>
        <end position="84"/>
    </location>
</feature>
<dbReference type="InterPro" id="IPR036856">
    <property type="entry name" value="Ald_Oxase/Xan_DH_a/b_sf"/>
</dbReference>